<reference evidence="1 2" key="1">
    <citation type="journal article" date="2016" name="Mol. Biol. Evol.">
        <title>Comparative Genomics of Early-Diverging Mushroom-Forming Fungi Provides Insights into the Origins of Lignocellulose Decay Capabilities.</title>
        <authorList>
            <person name="Nagy L.G."/>
            <person name="Riley R."/>
            <person name="Tritt A."/>
            <person name="Adam C."/>
            <person name="Daum C."/>
            <person name="Floudas D."/>
            <person name="Sun H."/>
            <person name="Yadav J.S."/>
            <person name="Pangilinan J."/>
            <person name="Larsson K.H."/>
            <person name="Matsuura K."/>
            <person name="Barry K."/>
            <person name="Labutti K."/>
            <person name="Kuo R."/>
            <person name="Ohm R.A."/>
            <person name="Bhattacharya S.S."/>
            <person name="Shirouzu T."/>
            <person name="Yoshinaga Y."/>
            <person name="Martin F.M."/>
            <person name="Grigoriev I.V."/>
            <person name="Hibbett D.S."/>
        </authorList>
    </citation>
    <scope>NUCLEOTIDE SEQUENCE [LARGE SCALE GENOMIC DNA]</scope>
    <source>
        <strain evidence="1 2">HHB9708</strain>
    </source>
</reference>
<proteinExistence type="predicted"/>
<gene>
    <name evidence="1" type="ORF">SISNIDRAFT_455221</name>
</gene>
<dbReference type="SUPFAM" id="SSF52047">
    <property type="entry name" value="RNI-like"/>
    <property type="match status" value="1"/>
</dbReference>
<dbReference type="STRING" id="1314777.A0A164TU36"/>
<dbReference type="EMBL" id="KV419409">
    <property type="protein sequence ID" value="KZS92641.1"/>
    <property type="molecule type" value="Genomic_DNA"/>
</dbReference>
<dbReference type="InterPro" id="IPR032675">
    <property type="entry name" value="LRR_dom_sf"/>
</dbReference>
<dbReference type="AlphaFoldDB" id="A0A164TU36"/>
<organism evidence="1 2">
    <name type="scientific">Sistotremastrum niveocremeum HHB9708</name>
    <dbReference type="NCBI Taxonomy" id="1314777"/>
    <lineage>
        <taxon>Eukaryota</taxon>
        <taxon>Fungi</taxon>
        <taxon>Dikarya</taxon>
        <taxon>Basidiomycota</taxon>
        <taxon>Agaricomycotina</taxon>
        <taxon>Agaricomycetes</taxon>
        <taxon>Sistotremastrales</taxon>
        <taxon>Sistotremastraceae</taxon>
        <taxon>Sertulicium</taxon>
        <taxon>Sertulicium niveocremeum</taxon>
    </lineage>
</organism>
<dbReference type="OrthoDB" id="2447803at2759"/>
<protein>
    <recommendedName>
        <fullName evidence="3">F-box domain-containing protein</fullName>
    </recommendedName>
</protein>
<evidence type="ECO:0000313" key="2">
    <source>
        <dbReference type="Proteomes" id="UP000076722"/>
    </source>
</evidence>
<dbReference type="Proteomes" id="UP000076722">
    <property type="component" value="Unassembled WGS sequence"/>
</dbReference>
<evidence type="ECO:0000313" key="1">
    <source>
        <dbReference type="EMBL" id="KZS92641.1"/>
    </source>
</evidence>
<sequence>MQRFWTINELVSGTFAFLEQGDLFRCALVSKCLSELALDSLYREIDRLFNILSILSPISPPTYASHYNDFPGNPIVTFDKQSFSEDDWVRFQKYARRVRKLDCNWAQNEYNIPPLSGPDPRSFNIPYFALFPHLKILRWTGRHSMVFQDMHVALPASLKELTLQAPSSIILDQLHRVLQRCLKLESVTLLLDYLEVCMLEDEYDYNLPSIDDNKLSMLMTFMPYVKELHLTPLLVAAETLKSISRLPSLTSLKVVPWSSLPRKFPLTPPSLSPPSEGPTFPALRELCLRLPRDSPSIPECYTACPITSLWLDADQDSAEDFPTLLPEIAQFRHLRYLVIMLLTHHTPIIVPNEGPSHFQSDSEQYLTFDMLRPLLSLSLVTFEVFVDRLALLEHEIEEMAYSWPSLEALSLCIPDVPFPESSVPHKSMPISSLEVFGRHCHNLKQLRIYVDATVVPPRSDNVAERHVFDCLQQLDLWGSKVNKQRDVALYLAEILPRDCELVRSEGWTYECEELFGLTGYTVSDVWDDIGLLFAGMQSLKSEVFDRLSQISPCEERNLEPIDDVFRLQSTAKKSVMAIEHLLNPFPKAEGPL</sequence>
<keyword evidence="2" id="KW-1185">Reference proteome</keyword>
<dbReference type="Gene3D" id="3.80.10.10">
    <property type="entry name" value="Ribonuclease Inhibitor"/>
    <property type="match status" value="1"/>
</dbReference>
<evidence type="ECO:0008006" key="3">
    <source>
        <dbReference type="Google" id="ProtNLM"/>
    </source>
</evidence>
<accession>A0A164TU36</accession>
<name>A0A164TU36_9AGAM</name>